<dbReference type="SUPFAM" id="SSF50729">
    <property type="entry name" value="PH domain-like"/>
    <property type="match status" value="1"/>
</dbReference>
<name>A0A914ZAT4_9BILA</name>
<organism evidence="1 2">
    <name type="scientific">Panagrolaimus superbus</name>
    <dbReference type="NCBI Taxonomy" id="310955"/>
    <lineage>
        <taxon>Eukaryota</taxon>
        <taxon>Metazoa</taxon>
        <taxon>Ecdysozoa</taxon>
        <taxon>Nematoda</taxon>
        <taxon>Chromadorea</taxon>
        <taxon>Rhabditida</taxon>
        <taxon>Tylenchina</taxon>
        <taxon>Panagrolaimomorpha</taxon>
        <taxon>Panagrolaimoidea</taxon>
        <taxon>Panagrolaimidae</taxon>
        <taxon>Panagrolaimus</taxon>
    </lineage>
</organism>
<evidence type="ECO:0000313" key="2">
    <source>
        <dbReference type="WBParaSite" id="PSU_v2.g903.t1"/>
    </source>
</evidence>
<accession>A0A914ZAT4</accession>
<proteinExistence type="predicted"/>
<protein>
    <submittedName>
        <fullName evidence="2">PH domain-containing protein</fullName>
    </submittedName>
</protein>
<keyword evidence="1" id="KW-1185">Reference proteome</keyword>
<reference evidence="2" key="1">
    <citation type="submission" date="2022-11" db="UniProtKB">
        <authorList>
            <consortium name="WormBaseParasite"/>
        </authorList>
    </citation>
    <scope>IDENTIFICATION</scope>
</reference>
<sequence>MNYLTTIRTATQLDNDGYLFYYKFGLFQNKWNQIFYKLHSHCIFDWFYDEKFKKPSGSVNLKNVAPYICIGPQTRLIPFKKPKLEKGWNQNQLIGIVKDRTVHYFYFKSIDNLKQWLSKVINKFPSDAKDTYTSSPYFSKNGQEIRVDHNITTIYNSLDNFLGLYGFGWHFWLKNNKDAPVYGNFNVSF</sequence>
<dbReference type="AlphaFoldDB" id="A0A914ZAT4"/>
<dbReference type="WBParaSite" id="PSU_v2.g903.t1">
    <property type="protein sequence ID" value="PSU_v2.g903.t1"/>
    <property type="gene ID" value="PSU_v2.g903"/>
</dbReference>
<dbReference type="Gene3D" id="2.30.29.30">
    <property type="entry name" value="Pleckstrin-homology domain (PH domain)/Phosphotyrosine-binding domain (PTB)"/>
    <property type="match status" value="1"/>
</dbReference>
<evidence type="ECO:0000313" key="1">
    <source>
        <dbReference type="Proteomes" id="UP000887577"/>
    </source>
</evidence>
<dbReference type="InterPro" id="IPR011993">
    <property type="entry name" value="PH-like_dom_sf"/>
</dbReference>
<dbReference type="Proteomes" id="UP000887577">
    <property type="component" value="Unplaced"/>
</dbReference>